<comment type="subcellular location">
    <subcellularLocation>
        <location evidence="1">Membrane</location>
        <topology evidence="1">Multi-pass membrane protein</topology>
    </subcellularLocation>
</comment>
<evidence type="ECO:0000256" key="4">
    <source>
        <dbReference type="ARBA" id="ARBA00023136"/>
    </source>
</evidence>
<keyword evidence="4 5" id="KW-0472">Membrane</keyword>
<name>A0A382ATI1_9ZZZZ</name>
<dbReference type="AlphaFoldDB" id="A0A382ATI1"/>
<dbReference type="PANTHER" id="PTHR43701:SF2">
    <property type="entry name" value="MEMBRANE TRANSPORTER PROTEIN YJNA-RELATED"/>
    <property type="match status" value="1"/>
</dbReference>
<feature type="transmembrane region" description="Helical" evidence="5">
    <location>
        <begin position="7"/>
        <end position="34"/>
    </location>
</feature>
<organism evidence="6">
    <name type="scientific">marine metagenome</name>
    <dbReference type="NCBI Taxonomy" id="408172"/>
    <lineage>
        <taxon>unclassified sequences</taxon>
        <taxon>metagenomes</taxon>
        <taxon>ecological metagenomes</taxon>
    </lineage>
</organism>
<dbReference type="InterPro" id="IPR002781">
    <property type="entry name" value="TM_pro_TauE-like"/>
</dbReference>
<evidence type="ECO:0000256" key="2">
    <source>
        <dbReference type="ARBA" id="ARBA00022692"/>
    </source>
</evidence>
<evidence type="ECO:0000256" key="1">
    <source>
        <dbReference type="ARBA" id="ARBA00004141"/>
    </source>
</evidence>
<feature type="transmembrane region" description="Helical" evidence="5">
    <location>
        <begin position="46"/>
        <end position="64"/>
    </location>
</feature>
<dbReference type="PANTHER" id="PTHR43701">
    <property type="entry name" value="MEMBRANE TRANSPORTER PROTEIN MJ0441-RELATED"/>
    <property type="match status" value="1"/>
</dbReference>
<feature type="transmembrane region" description="Helical" evidence="5">
    <location>
        <begin position="76"/>
        <end position="95"/>
    </location>
</feature>
<dbReference type="InterPro" id="IPR051598">
    <property type="entry name" value="TSUP/Inactive_protease-like"/>
</dbReference>
<feature type="transmembrane region" description="Helical" evidence="5">
    <location>
        <begin position="195"/>
        <end position="212"/>
    </location>
</feature>
<evidence type="ECO:0000313" key="6">
    <source>
        <dbReference type="EMBL" id="SVB04674.1"/>
    </source>
</evidence>
<dbReference type="GO" id="GO:0016020">
    <property type="term" value="C:membrane"/>
    <property type="evidence" value="ECO:0007669"/>
    <property type="project" value="UniProtKB-SubCell"/>
</dbReference>
<evidence type="ECO:0008006" key="7">
    <source>
        <dbReference type="Google" id="ProtNLM"/>
    </source>
</evidence>
<reference evidence="6" key="1">
    <citation type="submission" date="2018-05" db="EMBL/GenBank/DDBJ databases">
        <authorList>
            <person name="Lanie J.A."/>
            <person name="Ng W.-L."/>
            <person name="Kazmierczak K.M."/>
            <person name="Andrzejewski T.M."/>
            <person name="Davidsen T.M."/>
            <person name="Wayne K.J."/>
            <person name="Tettelin H."/>
            <person name="Glass J.I."/>
            <person name="Rusch D."/>
            <person name="Podicherti R."/>
            <person name="Tsui H.-C.T."/>
            <person name="Winkler M.E."/>
        </authorList>
    </citation>
    <scope>NUCLEOTIDE SEQUENCE</scope>
</reference>
<accession>A0A382ATI1</accession>
<sequence>MNQSIEILIFLGIISFLVGLLGGFVGLALGTIRLPIMLLIGINPKIAAGTNILVSSLSSFLGSLQHLKNKRVDIRVVLILGIPACIGAFFGGFLSSVAPENLLLIFAGLLVAWQGYEFIELGRKKSGNTMSDIFGSHLENSNGQFTSTRITLESLAGLSIGLLGGSVGLILGSIRLPAIIYILQIDPRKAAGSNLFIGFFIGIMGWIGHAYLKQVNYSLLLTMGLTGMVGSYIGAMFTGKVSLNKFVLILGIVLFIVGILLLIRPFTGD</sequence>
<keyword evidence="3 5" id="KW-1133">Transmembrane helix</keyword>
<protein>
    <recommendedName>
        <fullName evidence="7">Membrane transporter protein</fullName>
    </recommendedName>
</protein>
<feature type="transmembrane region" description="Helical" evidence="5">
    <location>
        <begin position="155"/>
        <end position="183"/>
    </location>
</feature>
<proteinExistence type="predicted"/>
<evidence type="ECO:0000256" key="5">
    <source>
        <dbReference type="SAM" id="Phobius"/>
    </source>
</evidence>
<feature type="transmembrane region" description="Helical" evidence="5">
    <location>
        <begin position="219"/>
        <end position="237"/>
    </location>
</feature>
<dbReference type="Pfam" id="PF01925">
    <property type="entry name" value="TauE"/>
    <property type="match status" value="1"/>
</dbReference>
<dbReference type="EMBL" id="UINC01026717">
    <property type="protein sequence ID" value="SVB04674.1"/>
    <property type="molecule type" value="Genomic_DNA"/>
</dbReference>
<gene>
    <name evidence="6" type="ORF">METZ01_LOCUS157528</name>
</gene>
<evidence type="ECO:0000256" key="3">
    <source>
        <dbReference type="ARBA" id="ARBA00022989"/>
    </source>
</evidence>
<feature type="transmembrane region" description="Helical" evidence="5">
    <location>
        <begin position="243"/>
        <end position="263"/>
    </location>
</feature>
<keyword evidence="2 5" id="KW-0812">Transmembrane</keyword>